<dbReference type="PANTHER" id="PTHR47634:SF9">
    <property type="entry name" value="PROTEIN KINASE DOMAIN-CONTAINING PROTEIN-RELATED"/>
    <property type="match status" value="1"/>
</dbReference>
<dbReference type="Gene3D" id="3.30.200.20">
    <property type="entry name" value="Phosphorylase Kinase, domain 1"/>
    <property type="match status" value="1"/>
</dbReference>
<sequence length="365" mass="40218">MVVFPEEQLDSPVGYFAGRLGMTLQDGKWRIIRKLGWGPRSSTWLVTDTADSTIVRAIKIFTTQESQGSVAAKEVEVLKELRATSPLHISWLHDHFHERSAKGDHLCLVFHPYGKTIESLCQTNTEGHYLMLHIAKQVAGEALAALAELHENSVIHGSITGHHFLLGMLDAEDVRAAGVYTTSAEAKELTGNDGVRYAVILSQPLEPAGWDSKWNQTAVEFAERYIYLISLGHARREDRDTVAGAIQDTNAPIPPEALTGGEVSFSSDIWQFGCLAFRLITGTPFLDETYFMAPIEFLTRNLSEMEARLSSTGALAEADIPVTASFLRACLALDPAQRPNSEEVFDHDWIIGGDVCSCGWCAEKD</sequence>
<organism evidence="10 11">
    <name type="scientific">Agrocybe chaxingu</name>
    <dbReference type="NCBI Taxonomy" id="84603"/>
    <lineage>
        <taxon>Eukaryota</taxon>
        <taxon>Fungi</taxon>
        <taxon>Dikarya</taxon>
        <taxon>Basidiomycota</taxon>
        <taxon>Agaricomycotina</taxon>
        <taxon>Agaricomycetes</taxon>
        <taxon>Agaricomycetidae</taxon>
        <taxon>Agaricales</taxon>
        <taxon>Agaricineae</taxon>
        <taxon>Strophariaceae</taxon>
        <taxon>Agrocybe</taxon>
    </lineage>
</organism>
<evidence type="ECO:0000256" key="7">
    <source>
        <dbReference type="ARBA" id="ARBA00047899"/>
    </source>
</evidence>
<keyword evidence="3" id="KW-0808">Transferase</keyword>
<reference evidence="10" key="1">
    <citation type="submission" date="2022-07" db="EMBL/GenBank/DDBJ databases">
        <title>Genome Sequence of Agrocybe chaxingu.</title>
        <authorList>
            <person name="Buettner E."/>
        </authorList>
    </citation>
    <scope>NUCLEOTIDE SEQUENCE</scope>
    <source>
        <strain evidence="10">MP-N11</strain>
    </source>
</reference>
<feature type="domain" description="Protein kinase" evidence="9">
    <location>
        <begin position="29"/>
        <end position="350"/>
    </location>
</feature>
<evidence type="ECO:0000256" key="5">
    <source>
        <dbReference type="ARBA" id="ARBA00022777"/>
    </source>
</evidence>
<dbReference type="AlphaFoldDB" id="A0A9W8N1X9"/>
<evidence type="ECO:0000256" key="4">
    <source>
        <dbReference type="ARBA" id="ARBA00022741"/>
    </source>
</evidence>
<keyword evidence="2" id="KW-0723">Serine/threonine-protein kinase</keyword>
<dbReference type="SMART" id="SM00220">
    <property type="entry name" value="S_TKc"/>
    <property type="match status" value="1"/>
</dbReference>
<dbReference type="EMBL" id="JANKHO010000018">
    <property type="protein sequence ID" value="KAJ3517479.1"/>
    <property type="molecule type" value="Genomic_DNA"/>
</dbReference>
<evidence type="ECO:0000256" key="6">
    <source>
        <dbReference type="ARBA" id="ARBA00022840"/>
    </source>
</evidence>
<dbReference type="SUPFAM" id="SSF56112">
    <property type="entry name" value="Protein kinase-like (PK-like)"/>
    <property type="match status" value="1"/>
</dbReference>
<dbReference type="InterPro" id="IPR011009">
    <property type="entry name" value="Kinase-like_dom_sf"/>
</dbReference>
<evidence type="ECO:0000259" key="9">
    <source>
        <dbReference type="PROSITE" id="PS50011"/>
    </source>
</evidence>
<evidence type="ECO:0000256" key="8">
    <source>
        <dbReference type="ARBA" id="ARBA00048679"/>
    </source>
</evidence>
<dbReference type="GO" id="GO:0005524">
    <property type="term" value="F:ATP binding"/>
    <property type="evidence" value="ECO:0007669"/>
    <property type="project" value="UniProtKB-KW"/>
</dbReference>
<dbReference type="OrthoDB" id="125413at2759"/>
<gene>
    <name evidence="10" type="ORF">NLJ89_g477</name>
</gene>
<keyword evidence="6" id="KW-0067">ATP-binding</keyword>
<protein>
    <recommendedName>
        <fullName evidence="1">non-specific serine/threonine protein kinase</fullName>
        <ecNumber evidence="1">2.7.11.1</ecNumber>
    </recommendedName>
</protein>
<dbReference type="GO" id="GO:0004674">
    <property type="term" value="F:protein serine/threonine kinase activity"/>
    <property type="evidence" value="ECO:0007669"/>
    <property type="project" value="UniProtKB-KW"/>
</dbReference>
<evidence type="ECO:0000256" key="2">
    <source>
        <dbReference type="ARBA" id="ARBA00022527"/>
    </source>
</evidence>
<dbReference type="PROSITE" id="PS50011">
    <property type="entry name" value="PROTEIN_KINASE_DOM"/>
    <property type="match status" value="1"/>
</dbReference>
<dbReference type="GO" id="GO:0050684">
    <property type="term" value="P:regulation of mRNA processing"/>
    <property type="evidence" value="ECO:0007669"/>
    <property type="project" value="TreeGrafter"/>
</dbReference>
<keyword evidence="11" id="KW-1185">Reference proteome</keyword>
<keyword evidence="5" id="KW-0418">Kinase</keyword>
<dbReference type="EC" id="2.7.11.1" evidence="1"/>
<dbReference type="Gene3D" id="1.10.510.10">
    <property type="entry name" value="Transferase(Phosphotransferase) domain 1"/>
    <property type="match status" value="1"/>
</dbReference>
<dbReference type="GO" id="GO:0000245">
    <property type="term" value="P:spliceosomal complex assembly"/>
    <property type="evidence" value="ECO:0007669"/>
    <property type="project" value="TreeGrafter"/>
</dbReference>
<accession>A0A9W8N1X9</accession>
<evidence type="ECO:0000256" key="3">
    <source>
        <dbReference type="ARBA" id="ARBA00022679"/>
    </source>
</evidence>
<dbReference type="InterPro" id="IPR051334">
    <property type="entry name" value="SRPK"/>
</dbReference>
<proteinExistence type="predicted"/>
<name>A0A9W8N1X9_9AGAR</name>
<dbReference type="Proteomes" id="UP001148786">
    <property type="component" value="Unassembled WGS sequence"/>
</dbReference>
<comment type="caution">
    <text evidence="10">The sequence shown here is derived from an EMBL/GenBank/DDBJ whole genome shotgun (WGS) entry which is preliminary data.</text>
</comment>
<keyword evidence="4" id="KW-0547">Nucleotide-binding</keyword>
<comment type="catalytic activity">
    <reaction evidence="8">
        <text>L-seryl-[protein] + ATP = O-phospho-L-seryl-[protein] + ADP + H(+)</text>
        <dbReference type="Rhea" id="RHEA:17989"/>
        <dbReference type="Rhea" id="RHEA-COMP:9863"/>
        <dbReference type="Rhea" id="RHEA-COMP:11604"/>
        <dbReference type="ChEBI" id="CHEBI:15378"/>
        <dbReference type="ChEBI" id="CHEBI:29999"/>
        <dbReference type="ChEBI" id="CHEBI:30616"/>
        <dbReference type="ChEBI" id="CHEBI:83421"/>
        <dbReference type="ChEBI" id="CHEBI:456216"/>
        <dbReference type="EC" id="2.7.11.1"/>
    </reaction>
</comment>
<evidence type="ECO:0000256" key="1">
    <source>
        <dbReference type="ARBA" id="ARBA00012513"/>
    </source>
</evidence>
<dbReference type="Pfam" id="PF00069">
    <property type="entry name" value="Pkinase"/>
    <property type="match status" value="1"/>
</dbReference>
<evidence type="ECO:0000313" key="11">
    <source>
        <dbReference type="Proteomes" id="UP001148786"/>
    </source>
</evidence>
<evidence type="ECO:0000313" key="10">
    <source>
        <dbReference type="EMBL" id="KAJ3517479.1"/>
    </source>
</evidence>
<dbReference type="InterPro" id="IPR000719">
    <property type="entry name" value="Prot_kinase_dom"/>
</dbReference>
<comment type="catalytic activity">
    <reaction evidence="7">
        <text>L-threonyl-[protein] + ATP = O-phospho-L-threonyl-[protein] + ADP + H(+)</text>
        <dbReference type="Rhea" id="RHEA:46608"/>
        <dbReference type="Rhea" id="RHEA-COMP:11060"/>
        <dbReference type="Rhea" id="RHEA-COMP:11605"/>
        <dbReference type="ChEBI" id="CHEBI:15378"/>
        <dbReference type="ChEBI" id="CHEBI:30013"/>
        <dbReference type="ChEBI" id="CHEBI:30616"/>
        <dbReference type="ChEBI" id="CHEBI:61977"/>
        <dbReference type="ChEBI" id="CHEBI:456216"/>
        <dbReference type="EC" id="2.7.11.1"/>
    </reaction>
</comment>
<dbReference type="PANTHER" id="PTHR47634">
    <property type="entry name" value="PROTEIN KINASE DOMAIN-CONTAINING PROTEIN-RELATED"/>
    <property type="match status" value="1"/>
</dbReference>